<feature type="transmembrane region" description="Helical" evidence="1">
    <location>
        <begin position="34"/>
        <end position="52"/>
    </location>
</feature>
<evidence type="ECO:0000313" key="2">
    <source>
        <dbReference type="EMBL" id="TMP35968.1"/>
    </source>
</evidence>
<dbReference type="RefSeq" id="WP_138545491.1">
    <property type="nucleotide sequence ID" value="NZ_PNCJ01000019.1"/>
</dbReference>
<feature type="transmembrane region" description="Helical" evidence="1">
    <location>
        <begin position="124"/>
        <end position="144"/>
    </location>
</feature>
<keyword evidence="1" id="KW-1133">Transmembrane helix</keyword>
<protein>
    <submittedName>
        <fullName evidence="2">Uncharacterized protein</fullName>
    </submittedName>
</protein>
<comment type="caution">
    <text evidence="2">The sequence shown here is derived from an EMBL/GenBank/DDBJ whole genome shotgun (WGS) entry which is preliminary data.</text>
</comment>
<feature type="transmembrane region" description="Helical" evidence="1">
    <location>
        <begin position="58"/>
        <end position="78"/>
    </location>
</feature>
<organism evidence="2 3">
    <name type="scientific">Pseudoalteromonas rubra</name>
    <dbReference type="NCBI Taxonomy" id="43658"/>
    <lineage>
        <taxon>Bacteria</taxon>
        <taxon>Pseudomonadati</taxon>
        <taxon>Pseudomonadota</taxon>
        <taxon>Gammaproteobacteria</taxon>
        <taxon>Alteromonadales</taxon>
        <taxon>Pseudoalteromonadaceae</taxon>
        <taxon>Pseudoalteromonas</taxon>
    </lineage>
</organism>
<reference evidence="3" key="2">
    <citation type="submission" date="2019-06" db="EMBL/GenBank/DDBJ databases">
        <title>Co-occurence of chitin degradation, pigmentation and bioactivity in marine Pseudoalteromonas.</title>
        <authorList>
            <person name="Sonnenschein E.C."/>
            <person name="Bech P.K."/>
        </authorList>
    </citation>
    <scope>NUCLEOTIDE SEQUENCE [LARGE SCALE GENOMIC DNA]</scope>
    <source>
        <strain evidence="3">S2599</strain>
    </source>
</reference>
<dbReference type="OrthoDB" id="6314083at2"/>
<proteinExistence type="predicted"/>
<dbReference type="EMBL" id="PNCJ01000019">
    <property type="protein sequence ID" value="TMP35968.1"/>
    <property type="molecule type" value="Genomic_DNA"/>
</dbReference>
<keyword evidence="1" id="KW-0812">Transmembrane</keyword>
<name>A0A5S3WZT1_9GAMM</name>
<evidence type="ECO:0000256" key="1">
    <source>
        <dbReference type="SAM" id="Phobius"/>
    </source>
</evidence>
<dbReference type="Proteomes" id="UP000306719">
    <property type="component" value="Unassembled WGS sequence"/>
</dbReference>
<keyword evidence="1" id="KW-0472">Membrane</keyword>
<reference evidence="2 3" key="1">
    <citation type="submission" date="2018-01" db="EMBL/GenBank/DDBJ databases">
        <authorList>
            <person name="Paulsen S."/>
            <person name="Gram L.K."/>
        </authorList>
    </citation>
    <scope>NUCLEOTIDE SEQUENCE [LARGE SCALE GENOMIC DNA]</scope>
    <source>
        <strain evidence="2 3">S2599</strain>
    </source>
</reference>
<gene>
    <name evidence="2" type="ORF">CWB98_14550</name>
</gene>
<evidence type="ECO:0000313" key="3">
    <source>
        <dbReference type="Proteomes" id="UP000306719"/>
    </source>
</evidence>
<sequence length="159" mass="16896">MNKNSNIGAEAARASLIAANGAKRKANLLLRPPVWLNVLISLLAALATTASAQASQSSFWTLIAIGAALSVIALALGWSHYLRVSGVKAKHLKGVSRKTLTTVALAFLSAFIVLLAVYLTKQGIWQSAYVAGAMIFLFSSFAFYKLPAGEWLTKDSGNE</sequence>
<feature type="transmembrane region" description="Helical" evidence="1">
    <location>
        <begin position="99"/>
        <end position="118"/>
    </location>
</feature>
<dbReference type="AlphaFoldDB" id="A0A5S3WZT1"/>
<accession>A0A5S3WZT1</accession>